<sequence length="139" mass="15551">MCFCTFIIFVCGCLSVCLSVCLWPCLSACVLCVYVYMCVCMDGWKCTRVFASCVFVWACEIWVDTMPWSGTAEKEGQTTQCFLPLASVTHVLVAQSLSLSFFFVFLRSPYLCLGSSFLFFSETRSGGRRGGSNVSWQLH</sequence>
<feature type="transmembrane region" description="Helical" evidence="1">
    <location>
        <begin position="49"/>
        <end position="70"/>
    </location>
</feature>
<evidence type="ECO:0000256" key="1">
    <source>
        <dbReference type="SAM" id="Phobius"/>
    </source>
</evidence>
<proteinExistence type="predicted"/>
<organism evidence="2 3">
    <name type="scientific">Astyanax mexicanus</name>
    <name type="common">Blind cave fish</name>
    <name type="synonym">Astyanax fasciatus mexicanus</name>
    <dbReference type="NCBI Taxonomy" id="7994"/>
    <lineage>
        <taxon>Eukaryota</taxon>
        <taxon>Metazoa</taxon>
        <taxon>Chordata</taxon>
        <taxon>Craniata</taxon>
        <taxon>Vertebrata</taxon>
        <taxon>Euteleostomi</taxon>
        <taxon>Actinopterygii</taxon>
        <taxon>Neopterygii</taxon>
        <taxon>Teleostei</taxon>
        <taxon>Ostariophysi</taxon>
        <taxon>Characiformes</taxon>
        <taxon>Characoidei</taxon>
        <taxon>Acestrorhamphidae</taxon>
        <taxon>Acestrorhamphinae</taxon>
        <taxon>Astyanax</taxon>
    </lineage>
</organism>
<protein>
    <submittedName>
        <fullName evidence="2">Uncharacterized protein</fullName>
    </submittedName>
</protein>
<keyword evidence="1" id="KW-1133">Transmembrane helix</keyword>
<keyword evidence="1" id="KW-0472">Membrane</keyword>
<dbReference type="Ensembl" id="ENSAMXT00005045658.1">
    <property type="protein sequence ID" value="ENSAMXP00005041962.1"/>
    <property type="gene ID" value="ENSAMXG00005019600.1"/>
</dbReference>
<reference evidence="2" key="1">
    <citation type="submission" date="2025-08" db="UniProtKB">
        <authorList>
            <consortium name="Ensembl"/>
        </authorList>
    </citation>
    <scope>IDENTIFICATION</scope>
</reference>
<dbReference type="Proteomes" id="UP000694621">
    <property type="component" value="Unplaced"/>
</dbReference>
<name>A0A8B9KX48_ASTMX</name>
<accession>A0A8B9KX48</accession>
<evidence type="ECO:0000313" key="2">
    <source>
        <dbReference type="Ensembl" id="ENSAMXP00005041962.1"/>
    </source>
</evidence>
<evidence type="ECO:0000313" key="3">
    <source>
        <dbReference type="Proteomes" id="UP000694621"/>
    </source>
</evidence>
<feature type="transmembrane region" description="Helical" evidence="1">
    <location>
        <begin position="82"/>
        <end position="106"/>
    </location>
</feature>
<feature type="transmembrane region" description="Helical" evidence="1">
    <location>
        <begin position="6"/>
        <end position="37"/>
    </location>
</feature>
<keyword evidence="1" id="KW-0812">Transmembrane</keyword>
<dbReference type="AlphaFoldDB" id="A0A8B9KX48"/>